<dbReference type="eggNOG" id="ENOG503084S">
    <property type="taxonomic scope" value="Bacteria"/>
</dbReference>
<dbReference type="STRING" id="82374.NZ47_07420"/>
<dbReference type="InterPro" id="IPR038180">
    <property type="entry name" value="FlgT_N_sf"/>
</dbReference>
<dbReference type="RefSeq" id="WP_039208578.1">
    <property type="nucleotide sequence ID" value="NZ_JSCE01000153.1"/>
</dbReference>
<dbReference type="AlphaFoldDB" id="A0A0B2JYZ5"/>
<dbReference type="EMBL" id="JSCE01000153">
    <property type="protein sequence ID" value="KHM51983.1"/>
    <property type="molecule type" value="Genomic_DNA"/>
</dbReference>
<reference evidence="1 2" key="1">
    <citation type="journal article" date="2013" name="PLoS ONE">
        <title>Identification and characterization of three novel lipases belonging to families II and V from Anaerovibrio lipolyticus 5ST.</title>
        <authorList>
            <person name="Prive F."/>
            <person name="Kaderbhai N.N."/>
            <person name="Girdwood S."/>
            <person name="Worgan H.J."/>
            <person name="Pinloche E."/>
            <person name="Scollan N.D."/>
            <person name="Huws S.A."/>
            <person name="Newbold C.J."/>
        </authorList>
    </citation>
    <scope>NUCLEOTIDE SEQUENCE [LARGE SCALE GENOMIC DNA]</scope>
    <source>
        <strain evidence="1 2">5S</strain>
    </source>
</reference>
<accession>A0A0B2JYZ5</accession>
<comment type="caution">
    <text evidence="1">The sequence shown here is derived from an EMBL/GenBank/DDBJ whole genome shotgun (WGS) entry which is preliminary data.</text>
</comment>
<evidence type="ECO:0008006" key="3">
    <source>
        <dbReference type="Google" id="ProtNLM"/>
    </source>
</evidence>
<protein>
    <recommendedName>
        <fullName evidence="3">Flagellar assembly protein T N-terminal domain-containing protein</fullName>
    </recommendedName>
</protein>
<keyword evidence="2" id="KW-1185">Reference proteome</keyword>
<sequence>MIKCIKEKWIIPIIAFGAFLLGGGFLNQQICFAEIVEGVAVYNGDTQKSREMALRDAMRTLLESKVGMYIRSNSEVDMGVLVVDKIMARSTGYVRINRVVSESIEGDVYVVRADLDADDTNIETKYKDDVAKAMAAALEPRVANVAVVDYGIDGSIRRDERAVNIVGQYLSDMGIQMVENEGVSQLLSHSPSPYPSELRRIARNDGDNEANSVLAGSLRDVNVNRDSSGYYKGVVEASFSLVGIQNGYANSYMEQFVGLGKTADEALFAARREAAATATEHLARAALKTMQFENRGGVNNLNTTVEIHGLWDRANQSAFFNSLLEGAKCRITRAGFSANGAYKVKVIAQGWENLYELSQEIVSAAASNGLSLVPLESTTKIILQVQ</sequence>
<dbReference type="Proteomes" id="UP000030993">
    <property type="component" value="Unassembled WGS sequence"/>
</dbReference>
<evidence type="ECO:0000313" key="1">
    <source>
        <dbReference type="EMBL" id="KHM51983.1"/>
    </source>
</evidence>
<name>A0A0B2JYZ5_9FIRM</name>
<dbReference type="Gene3D" id="3.30.1660.40">
    <property type="entry name" value="FlgT, N-terminal domain"/>
    <property type="match status" value="1"/>
</dbReference>
<gene>
    <name evidence="1" type="ORF">NZ47_07420</name>
</gene>
<proteinExistence type="predicted"/>
<organism evidence="1 2">
    <name type="scientific">Anaerovibrio lipolyticus</name>
    <dbReference type="NCBI Taxonomy" id="82374"/>
    <lineage>
        <taxon>Bacteria</taxon>
        <taxon>Bacillati</taxon>
        <taxon>Bacillota</taxon>
        <taxon>Negativicutes</taxon>
        <taxon>Selenomonadales</taxon>
        <taxon>Selenomonadaceae</taxon>
        <taxon>Anaerovibrio</taxon>
    </lineage>
</organism>
<evidence type="ECO:0000313" key="2">
    <source>
        <dbReference type="Proteomes" id="UP000030993"/>
    </source>
</evidence>